<dbReference type="PANTHER" id="PTHR44846:SF1">
    <property type="entry name" value="MANNOSYL-D-GLYCERATE TRANSPORT_METABOLISM SYSTEM REPRESSOR MNGR-RELATED"/>
    <property type="match status" value="1"/>
</dbReference>
<dbReference type="CDD" id="cd07377">
    <property type="entry name" value="WHTH_GntR"/>
    <property type="match status" value="1"/>
</dbReference>
<comment type="caution">
    <text evidence="5">The sequence shown here is derived from an EMBL/GenBank/DDBJ whole genome shotgun (WGS) entry which is preliminary data.</text>
</comment>
<dbReference type="EMBL" id="PYGE01000016">
    <property type="protein sequence ID" value="PSL00368.1"/>
    <property type="molecule type" value="Genomic_DNA"/>
</dbReference>
<dbReference type="GO" id="GO:0003700">
    <property type="term" value="F:DNA-binding transcription factor activity"/>
    <property type="evidence" value="ECO:0007669"/>
    <property type="project" value="InterPro"/>
</dbReference>
<name>A0A2P8DT30_9ACTN</name>
<dbReference type="InterPro" id="IPR000524">
    <property type="entry name" value="Tscrpt_reg_HTH_GntR"/>
</dbReference>
<dbReference type="InterPro" id="IPR050679">
    <property type="entry name" value="Bact_HTH_transcr_reg"/>
</dbReference>
<dbReference type="InterPro" id="IPR011663">
    <property type="entry name" value="UTRA"/>
</dbReference>
<gene>
    <name evidence="5" type="ORF">CLV30_11628</name>
</gene>
<dbReference type="InterPro" id="IPR036388">
    <property type="entry name" value="WH-like_DNA-bd_sf"/>
</dbReference>
<dbReference type="AlphaFoldDB" id="A0A2P8DT30"/>
<dbReference type="GO" id="GO:0003677">
    <property type="term" value="F:DNA binding"/>
    <property type="evidence" value="ECO:0007669"/>
    <property type="project" value="UniProtKB-KW"/>
</dbReference>
<dbReference type="PANTHER" id="PTHR44846">
    <property type="entry name" value="MANNOSYL-D-GLYCERATE TRANSPORT/METABOLISM SYSTEM REPRESSOR MNGR-RELATED"/>
    <property type="match status" value="1"/>
</dbReference>
<dbReference type="InterPro" id="IPR028978">
    <property type="entry name" value="Chorismate_lyase_/UTRA_dom_sf"/>
</dbReference>
<feature type="domain" description="HTH gntR-type" evidence="4">
    <location>
        <begin position="1"/>
        <end position="67"/>
    </location>
</feature>
<dbReference type="Proteomes" id="UP000243528">
    <property type="component" value="Unassembled WGS sequence"/>
</dbReference>
<evidence type="ECO:0000313" key="5">
    <source>
        <dbReference type="EMBL" id="PSL00368.1"/>
    </source>
</evidence>
<evidence type="ECO:0000259" key="4">
    <source>
        <dbReference type="PROSITE" id="PS50949"/>
    </source>
</evidence>
<dbReference type="PRINTS" id="PR00035">
    <property type="entry name" value="HTHGNTR"/>
</dbReference>
<evidence type="ECO:0000256" key="2">
    <source>
        <dbReference type="ARBA" id="ARBA00023125"/>
    </source>
</evidence>
<dbReference type="InterPro" id="IPR036390">
    <property type="entry name" value="WH_DNA-bd_sf"/>
</dbReference>
<protein>
    <submittedName>
        <fullName evidence="5">GntR family transcriptional regulator</fullName>
    </submittedName>
</protein>
<dbReference type="SMART" id="SM00345">
    <property type="entry name" value="HTH_GNTR"/>
    <property type="match status" value="1"/>
</dbReference>
<dbReference type="Gene3D" id="3.40.1410.10">
    <property type="entry name" value="Chorismate lyase-like"/>
    <property type="match status" value="1"/>
</dbReference>
<dbReference type="SUPFAM" id="SSF46785">
    <property type="entry name" value="Winged helix' DNA-binding domain"/>
    <property type="match status" value="1"/>
</dbReference>
<keyword evidence="2" id="KW-0238">DNA-binding</keyword>
<dbReference type="SUPFAM" id="SSF64288">
    <property type="entry name" value="Chorismate lyase-like"/>
    <property type="match status" value="1"/>
</dbReference>
<dbReference type="SMART" id="SM00866">
    <property type="entry name" value="UTRA"/>
    <property type="match status" value="1"/>
</dbReference>
<dbReference type="Gene3D" id="1.10.10.10">
    <property type="entry name" value="Winged helix-like DNA-binding domain superfamily/Winged helix DNA-binding domain"/>
    <property type="match status" value="1"/>
</dbReference>
<reference evidence="5 6" key="1">
    <citation type="submission" date="2018-03" db="EMBL/GenBank/DDBJ databases">
        <title>Genomic Encyclopedia of Archaeal and Bacterial Type Strains, Phase II (KMG-II): from individual species to whole genera.</title>
        <authorList>
            <person name="Goeker M."/>
        </authorList>
    </citation>
    <scope>NUCLEOTIDE SEQUENCE [LARGE SCALE GENOMIC DNA]</scope>
    <source>
        <strain evidence="5 6">DSM 45211</strain>
    </source>
</reference>
<dbReference type="Pfam" id="PF00392">
    <property type="entry name" value="GntR"/>
    <property type="match status" value="1"/>
</dbReference>
<keyword evidence="3" id="KW-0804">Transcription</keyword>
<accession>A0A2P8DT30</accession>
<evidence type="ECO:0000313" key="6">
    <source>
        <dbReference type="Proteomes" id="UP000243528"/>
    </source>
</evidence>
<proteinExistence type="predicted"/>
<keyword evidence="6" id="KW-1185">Reference proteome</keyword>
<sequence length="232" mass="25835">MPKYLVIAAELADRSQTLPTGSQLPTEKALAAEFGVSRMTVRHALERLEEQMVVTRLRGRGTFVQHPVVAKGQSLTSFTEDLRSRGMVPSTRLVALEETTQVDDIVREFGMEPESRIVRAQRLRFGGDEPICHETVHMPVALASRLKAQDYESSLHAGLRDVGAAPASAVRRTSAMSAPPHVAELLRIPVDSPVLRIAQLFRDEHATPLYVAESCYRADRYEIVTHVRRIES</sequence>
<dbReference type="GO" id="GO:0045892">
    <property type="term" value="P:negative regulation of DNA-templated transcription"/>
    <property type="evidence" value="ECO:0007669"/>
    <property type="project" value="TreeGrafter"/>
</dbReference>
<organism evidence="5 6">
    <name type="scientific">Haloactinopolyspora alba</name>
    <dbReference type="NCBI Taxonomy" id="648780"/>
    <lineage>
        <taxon>Bacteria</taxon>
        <taxon>Bacillati</taxon>
        <taxon>Actinomycetota</taxon>
        <taxon>Actinomycetes</taxon>
        <taxon>Jiangellales</taxon>
        <taxon>Jiangellaceae</taxon>
        <taxon>Haloactinopolyspora</taxon>
    </lineage>
</organism>
<evidence type="ECO:0000256" key="3">
    <source>
        <dbReference type="ARBA" id="ARBA00023163"/>
    </source>
</evidence>
<keyword evidence="1" id="KW-0805">Transcription regulation</keyword>
<dbReference type="Pfam" id="PF07702">
    <property type="entry name" value="UTRA"/>
    <property type="match status" value="1"/>
</dbReference>
<evidence type="ECO:0000256" key="1">
    <source>
        <dbReference type="ARBA" id="ARBA00023015"/>
    </source>
</evidence>
<dbReference type="PROSITE" id="PS50949">
    <property type="entry name" value="HTH_GNTR"/>
    <property type="match status" value="1"/>
</dbReference>